<name>A0A6N3BAE8_9CLOT</name>
<evidence type="ECO:0000313" key="1">
    <source>
        <dbReference type="EMBL" id="VYT98980.1"/>
    </source>
</evidence>
<proteinExistence type="predicted"/>
<accession>A0A6N3BAE8</accession>
<organism evidence="1">
    <name type="scientific">Clostridium paraputrificum</name>
    <dbReference type="NCBI Taxonomy" id="29363"/>
    <lineage>
        <taxon>Bacteria</taxon>
        <taxon>Bacillati</taxon>
        <taxon>Bacillota</taxon>
        <taxon>Clostridia</taxon>
        <taxon>Eubacteriales</taxon>
        <taxon>Clostridiaceae</taxon>
        <taxon>Clostridium</taxon>
    </lineage>
</organism>
<dbReference type="EMBL" id="CACRTV010000033">
    <property type="protein sequence ID" value="VYT98980.1"/>
    <property type="molecule type" value="Genomic_DNA"/>
</dbReference>
<sequence>MSKFTKVVEMDIEHSKLHIKGEKGEPKSHKNNK</sequence>
<gene>
    <name evidence="1" type="ORF">CPLFYP93_01101</name>
</gene>
<protein>
    <submittedName>
        <fullName evidence="1">Uncharacterized protein</fullName>
    </submittedName>
</protein>
<reference evidence="1" key="1">
    <citation type="submission" date="2019-11" db="EMBL/GenBank/DDBJ databases">
        <authorList>
            <person name="Feng L."/>
        </authorList>
    </citation>
    <scope>NUCLEOTIDE SEQUENCE</scope>
    <source>
        <strain evidence="1">CParaputrificumLFYP93</strain>
    </source>
</reference>
<dbReference type="AlphaFoldDB" id="A0A6N3BAE8"/>